<feature type="domain" description="Histidine kinase/HSP90-like ATPase" evidence="11">
    <location>
        <begin position="546"/>
        <end position="638"/>
    </location>
</feature>
<evidence type="ECO:0000256" key="1">
    <source>
        <dbReference type="ARBA" id="ARBA00004651"/>
    </source>
</evidence>
<feature type="transmembrane region" description="Helical" evidence="10">
    <location>
        <begin position="207"/>
        <end position="226"/>
    </location>
</feature>
<feature type="transmembrane region" description="Helical" evidence="10">
    <location>
        <begin position="289"/>
        <end position="308"/>
    </location>
</feature>
<dbReference type="GO" id="GO:0005886">
    <property type="term" value="C:plasma membrane"/>
    <property type="evidence" value="ECO:0007669"/>
    <property type="project" value="UniProtKB-SubCell"/>
</dbReference>
<evidence type="ECO:0000256" key="3">
    <source>
        <dbReference type="ARBA" id="ARBA00022679"/>
    </source>
</evidence>
<dbReference type="Proteomes" id="UP000484255">
    <property type="component" value="Unassembled WGS sequence"/>
</dbReference>
<keyword evidence="2" id="KW-1003">Cell membrane</keyword>
<evidence type="ECO:0000256" key="2">
    <source>
        <dbReference type="ARBA" id="ARBA00022475"/>
    </source>
</evidence>
<dbReference type="GO" id="GO:0000155">
    <property type="term" value="F:phosphorelay sensor kinase activity"/>
    <property type="evidence" value="ECO:0007669"/>
    <property type="project" value="InterPro"/>
</dbReference>
<dbReference type="CDD" id="cd16917">
    <property type="entry name" value="HATPase_UhpB-NarQ-NarX-like"/>
    <property type="match status" value="1"/>
</dbReference>
<evidence type="ECO:0000256" key="9">
    <source>
        <dbReference type="SAM" id="Coils"/>
    </source>
</evidence>
<keyword evidence="3" id="KW-0808">Transferase</keyword>
<dbReference type="Pfam" id="PF02518">
    <property type="entry name" value="HATPase_c"/>
    <property type="match status" value="1"/>
</dbReference>
<dbReference type="InterPro" id="IPR003594">
    <property type="entry name" value="HATPase_dom"/>
</dbReference>
<comment type="caution">
    <text evidence="12">The sequence shown here is derived from an EMBL/GenBank/DDBJ whole genome shotgun (WGS) entry which is preliminary data.</text>
</comment>
<evidence type="ECO:0000256" key="8">
    <source>
        <dbReference type="ARBA" id="ARBA00023136"/>
    </source>
</evidence>
<keyword evidence="4 10" id="KW-0812">Transmembrane</keyword>
<keyword evidence="5" id="KW-0418">Kinase</keyword>
<evidence type="ECO:0000256" key="5">
    <source>
        <dbReference type="ARBA" id="ARBA00022777"/>
    </source>
</evidence>
<dbReference type="RefSeq" id="WP_163460056.1">
    <property type="nucleotide sequence ID" value="NZ_JAAGOH010000062.1"/>
</dbReference>
<evidence type="ECO:0000256" key="4">
    <source>
        <dbReference type="ARBA" id="ARBA00022692"/>
    </source>
</evidence>
<sequence>MQAALGRHGASVPAQAPGAWRLLGAALLSLALLAWWWQAPTEAQPRCPETDSACMLLQQAWVDAGPVALTEATLQALPLAAAAPQQGPGALRLVLPLDRMAALTPAARTGPVPAEPPAAGLCLLRAPLVSGLALDGQRLPVPALQARRFMRPLHLSLGAWPAQARRLALEVQAPHGLLPGLGPVLLGEDDAMARVCGAQADLIQERMAGAVGVMALLAMAGLLLWWQLGERQAMWFALMAGAWVLHLLHLQSPAAPERWGHLYFASRAAFVPPMLMFALAFAGQPMQRWRLPLLLGCLGGLALLWLLPPPAWSLWLRTLAWAMLPLALVALGWLVAHLRHDRSLSALLMTLSFGLVILAQGLDIARWGSDAGYGGRVWSYVTVPLVCVAFALQVVERLVAHARAEARDAHRLRREVEAQRVRIAADYERLQRQREQLAVQEERRRIVRDMHDGLGAHLLSASAMLKSQPQMRPESVAELFDDALQELRSVLDVLTVDPGPGDPDDDPVAGLLGTLRWRMAPALQARGIELLWEVGALPAGFLPQDAARMHLLRLLQEACSNVLKHSGATQVRLVATTCPQGGVRMEVRDNGRGFEPGGTPGIGLDSMRARASTIGAAHQLRSAPGEGTSVLLLWPAPVAVAAAATAETTAPAASAA</sequence>
<gene>
    <name evidence="12" type="ORF">G3A44_22855</name>
</gene>
<evidence type="ECO:0000313" key="13">
    <source>
        <dbReference type="Proteomes" id="UP000484255"/>
    </source>
</evidence>
<evidence type="ECO:0000313" key="12">
    <source>
        <dbReference type="EMBL" id="NDY94036.1"/>
    </source>
</evidence>
<keyword evidence="13" id="KW-1185">Reference proteome</keyword>
<organism evidence="12 13">
    <name type="scientific">Ideonella livida</name>
    <dbReference type="NCBI Taxonomy" id="2707176"/>
    <lineage>
        <taxon>Bacteria</taxon>
        <taxon>Pseudomonadati</taxon>
        <taxon>Pseudomonadota</taxon>
        <taxon>Betaproteobacteria</taxon>
        <taxon>Burkholderiales</taxon>
        <taxon>Sphaerotilaceae</taxon>
        <taxon>Ideonella</taxon>
    </lineage>
</organism>
<keyword evidence="6 10" id="KW-1133">Transmembrane helix</keyword>
<dbReference type="PANTHER" id="PTHR24421:SF37">
    <property type="entry name" value="SENSOR HISTIDINE KINASE NARS"/>
    <property type="match status" value="1"/>
</dbReference>
<dbReference type="Gene3D" id="3.30.565.10">
    <property type="entry name" value="Histidine kinase-like ATPase, C-terminal domain"/>
    <property type="match status" value="1"/>
</dbReference>
<dbReference type="AlphaFoldDB" id="A0A7C9PK50"/>
<feature type="transmembrane region" description="Helical" evidence="10">
    <location>
        <begin position="233"/>
        <end position="250"/>
    </location>
</feature>
<evidence type="ECO:0000256" key="6">
    <source>
        <dbReference type="ARBA" id="ARBA00022989"/>
    </source>
</evidence>
<protein>
    <recommendedName>
        <fullName evidence="11">Histidine kinase/HSP90-like ATPase domain-containing protein</fullName>
    </recommendedName>
</protein>
<feature type="transmembrane region" description="Helical" evidence="10">
    <location>
        <begin position="346"/>
        <end position="365"/>
    </location>
</feature>
<dbReference type="SMART" id="SM00387">
    <property type="entry name" value="HATPase_c"/>
    <property type="match status" value="1"/>
</dbReference>
<dbReference type="InterPro" id="IPR050482">
    <property type="entry name" value="Sensor_HK_TwoCompSys"/>
</dbReference>
<dbReference type="InterPro" id="IPR036890">
    <property type="entry name" value="HATPase_C_sf"/>
</dbReference>
<evidence type="ECO:0000256" key="7">
    <source>
        <dbReference type="ARBA" id="ARBA00023012"/>
    </source>
</evidence>
<dbReference type="Gene3D" id="1.20.5.1930">
    <property type="match status" value="1"/>
</dbReference>
<dbReference type="SUPFAM" id="SSF55874">
    <property type="entry name" value="ATPase domain of HSP90 chaperone/DNA topoisomerase II/histidine kinase"/>
    <property type="match status" value="1"/>
</dbReference>
<feature type="transmembrane region" description="Helical" evidence="10">
    <location>
        <begin position="262"/>
        <end position="282"/>
    </location>
</feature>
<dbReference type="InterPro" id="IPR011712">
    <property type="entry name" value="Sig_transdc_His_kin_sub3_dim/P"/>
</dbReference>
<dbReference type="GO" id="GO:0046983">
    <property type="term" value="F:protein dimerization activity"/>
    <property type="evidence" value="ECO:0007669"/>
    <property type="project" value="InterPro"/>
</dbReference>
<keyword evidence="8 10" id="KW-0472">Membrane</keyword>
<reference evidence="12 13" key="1">
    <citation type="submission" date="2020-02" db="EMBL/GenBank/DDBJ databases">
        <title>Ideonella bacterium strain TBM-1.</title>
        <authorList>
            <person name="Chen W.-M."/>
        </authorList>
    </citation>
    <scope>NUCLEOTIDE SEQUENCE [LARGE SCALE GENOMIC DNA]</scope>
    <source>
        <strain evidence="12 13">TBM-1</strain>
    </source>
</reference>
<feature type="transmembrane region" description="Helical" evidence="10">
    <location>
        <begin position="377"/>
        <end position="395"/>
    </location>
</feature>
<dbReference type="Pfam" id="PF07730">
    <property type="entry name" value="HisKA_3"/>
    <property type="match status" value="1"/>
</dbReference>
<dbReference type="PANTHER" id="PTHR24421">
    <property type="entry name" value="NITRATE/NITRITE SENSOR PROTEIN NARX-RELATED"/>
    <property type="match status" value="1"/>
</dbReference>
<evidence type="ECO:0000259" key="11">
    <source>
        <dbReference type="SMART" id="SM00387"/>
    </source>
</evidence>
<keyword evidence="9" id="KW-0175">Coiled coil</keyword>
<accession>A0A7C9PK50</accession>
<dbReference type="EMBL" id="JAAGOH010000062">
    <property type="protein sequence ID" value="NDY94036.1"/>
    <property type="molecule type" value="Genomic_DNA"/>
</dbReference>
<keyword evidence="7" id="KW-0902">Two-component regulatory system</keyword>
<feature type="coiled-coil region" evidence="9">
    <location>
        <begin position="399"/>
        <end position="440"/>
    </location>
</feature>
<comment type="subcellular location">
    <subcellularLocation>
        <location evidence="1">Cell membrane</location>
        <topology evidence="1">Multi-pass membrane protein</topology>
    </subcellularLocation>
</comment>
<name>A0A7C9PK50_9BURK</name>
<evidence type="ECO:0000256" key="10">
    <source>
        <dbReference type="SAM" id="Phobius"/>
    </source>
</evidence>
<feature type="transmembrane region" description="Helical" evidence="10">
    <location>
        <begin position="314"/>
        <end position="334"/>
    </location>
</feature>
<proteinExistence type="predicted"/>